<evidence type="ECO:0000313" key="12">
    <source>
        <dbReference type="EMBL" id="QPC84015.1"/>
    </source>
</evidence>
<evidence type="ECO:0000256" key="7">
    <source>
        <dbReference type="ARBA" id="ARBA00022989"/>
    </source>
</evidence>
<evidence type="ECO:0000259" key="10">
    <source>
        <dbReference type="PROSITE" id="PS50893"/>
    </source>
</evidence>
<keyword evidence="7 9" id="KW-1133">Transmembrane helix</keyword>
<keyword evidence="3" id="KW-1003">Cell membrane</keyword>
<keyword evidence="2" id="KW-0813">Transport</keyword>
<dbReference type="InterPro" id="IPR017871">
    <property type="entry name" value="ABC_transporter-like_CS"/>
</dbReference>
<evidence type="ECO:0000256" key="3">
    <source>
        <dbReference type="ARBA" id="ARBA00022475"/>
    </source>
</evidence>
<dbReference type="AlphaFoldDB" id="A0A7S8IET1"/>
<keyword evidence="6 12" id="KW-0067">ATP-binding</keyword>
<protein>
    <submittedName>
        <fullName evidence="12">ABC transporter ATP-binding protein</fullName>
    </submittedName>
</protein>
<feature type="transmembrane region" description="Helical" evidence="9">
    <location>
        <begin position="406"/>
        <end position="429"/>
    </location>
</feature>
<dbReference type="SMART" id="SM00382">
    <property type="entry name" value="AAA"/>
    <property type="match status" value="1"/>
</dbReference>
<dbReference type="GO" id="GO:0005524">
    <property type="term" value="F:ATP binding"/>
    <property type="evidence" value="ECO:0007669"/>
    <property type="project" value="UniProtKB-KW"/>
</dbReference>
<dbReference type="InterPro" id="IPR003593">
    <property type="entry name" value="AAA+_ATPase"/>
</dbReference>
<dbReference type="PROSITE" id="PS50929">
    <property type="entry name" value="ABC_TM1F"/>
    <property type="match status" value="1"/>
</dbReference>
<dbReference type="Pfam" id="PF00005">
    <property type="entry name" value="ABC_tran"/>
    <property type="match status" value="1"/>
</dbReference>
<evidence type="ECO:0000256" key="4">
    <source>
        <dbReference type="ARBA" id="ARBA00022692"/>
    </source>
</evidence>
<dbReference type="Gene3D" id="1.20.1560.10">
    <property type="entry name" value="ABC transporter type 1, transmembrane domain"/>
    <property type="match status" value="1"/>
</dbReference>
<feature type="transmembrane region" description="Helical" evidence="9">
    <location>
        <begin position="7"/>
        <end position="28"/>
    </location>
</feature>
<evidence type="ECO:0000259" key="11">
    <source>
        <dbReference type="PROSITE" id="PS50929"/>
    </source>
</evidence>
<feature type="transmembrane region" description="Helical" evidence="9">
    <location>
        <begin position="228"/>
        <end position="249"/>
    </location>
</feature>
<evidence type="ECO:0000256" key="6">
    <source>
        <dbReference type="ARBA" id="ARBA00022840"/>
    </source>
</evidence>
<dbReference type="PANTHER" id="PTHR43394">
    <property type="entry name" value="ATP-DEPENDENT PERMEASE MDL1, MITOCHONDRIAL"/>
    <property type="match status" value="1"/>
</dbReference>
<name>A0A7S8IET1_9CHLR</name>
<sequence length="748" mass="82465">MIRLSRYVNPFIFVVAMAIGLLFLQAIADLSLPYYTGNIVNVGIQQGGIEDAVPDAIRQSEMDRLLLFLSEEDANEVLAAFTLYDNTNATDDLLATYPALATEPVYVLTDTSEETITALNPIMGRAWLVVSGIEAALADPDSIDESMMSSEMPFDLSALPEGMDVFTVLQNLPDAMRNTFLGQVTERLDSMPETMLIQASVSAVKNEYAALGIDTATLQNTYVVTTGLIMLGISLVSGFSSIAVGYLAARTAAGMARNLRRDVFRKVESFSNSEFDKFSVASLITRTTNDITQLQILMVMLIRIVFYAPIMGVGGIIMALNTDATMWWTIAVAVGALMVMIFIMFNLVLPKFRIIQSLTDRLNLVARENLSGMMVIRAFNTQGFEEQRFDKANEDLTSTNLFVSRAIGLMMPAMMLIMNLTTLLIIWVGAHQVAEATMQVGDMIAFMQYAMQVVMSFLMMSIMFIMIPRAAVSADRIADVLETDPVIKDPKQPTSFPQSFHANVEFRNVSFRYPGAEADVLHNLNFTARPGETTAIIGSTGSGKSTLVNLIPRFYDVTEGEILISDVDIRNVNQDELHNKIGFNPQKALLFSGTIESNLRYADEDASQEALDEAARIAQAAPFIAEKPDGYQEEISQGGSNVSGGQRQRLAIARSLVNKPPIYVFDDSFSALDYKTDAALRRALREQTEDSTVIIISQRVSTIKHAEQIIVLDEGRIVGKGTHDDLMETCDVYREIAQSQLNMEELAS</sequence>
<dbReference type="SUPFAM" id="SSF52540">
    <property type="entry name" value="P-loop containing nucleoside triphosphate hydrolases"/>
    <property type="match status" value="1"/>
</dbReference>
<evidence type="ECO:0000313" key="13">
    <source>
        <dbReference type="Proteomes" id="UP000594468"/>
    </source>
</evidence>
<dbReference type="Gene3D" id="3.40.50.300">
    <property type="entry name" value="P-loop containing nucleotide triphosphate hydrolases"/>
    <property type="match status" value="1"/>
</dbReference>
<comment type="subcellular location">
    <subcellularLocation>
        <location evidence="1">Cell membrane</location>
        <topology evidence="1">Multi-pass membrane protein</topology>
    </subcellularLocation>
</comment>
<feature type="transmembrane region" description="Helical" evidence="9">
    <location>
        <begin position="326"/>
        <end position="349"/>
    </location>
</feature>
<dbReference type="InterPro" id="IPR003439">
    <property type="entry name" value="ABC_transporter-like_ATP-bd"/>
</dbReference>
<dbReference type="SUPFAM" id="SSF90123">
    <property type="entry name" value="ABC transporter transmembrane region"/>
    <property type="match status" value="1"/>
</dbReference>
<keyword evidence="5" id="KW-0547">Nucleotide-binding</keyword>
<evidence type="ECO:0000256" key="9">
    <source>
        <dbReference type="SAM" id="Phobius"/>
    </source>
</evidence>
<dbReference type="PANTHER" id="PTHR43394:SF1">
    <property type="entry name" value="ATP-BINDING CASSETTE SUB-FAMILY B MEMBER 10, MITOCHONDRIAL"/>
    <property type="match status" value="1"/>
</dbReference>
<evidence type="ECO:0000256" key="1">
    <source>
        <dbReference type="ARBA" id="ARBA00004651"/>
    </source>
</evidence>
<reference evidence="12 13" key="1">
    <citation type="submission" date="2020-02" db="EMBL/GenBank/DDBJ databases">
        <authorList>
            <person name="Zheng R.K."/>
            <person name="Sun C.M."/>
        </authorList>
    </citation>
    <scope>NUCLEOTIDE SEQUENCE [LARGE SCALE GENOMIC DNA]</scope>
    <source>
        <strain evidence="13">rifampicinis</strain>
    </source>
</reference>
<evidence type="ECO:0000256" key="5">
    <source>
        <dbReference type="ARBA" id="ARBA00022741"/>
    </source>
</evidence>
<evidence type="ECO:0000256" key="2">
    <source>
        <dbReference type="ARBA" id="ARBA00022448"/>
    </source>
</evidence>
<dbReference type="EMBL" id="CP062983">
    <property type="protein sequence ID" value="QPC84015.1"/>
    <property type="molecule type" value="Genomic_DNA"/>
</dbReference>
<dbReference type="GO" id="GO:0016887">
    <property type="term" value="F:ATP hydrolysis activity"/>
    <property type="evidence" value="ECO:0007669"/>
    <property type="project" value="InterPro"/>
</dbReference>
<keyword evidence="8 9" id="KW-0472">Membrane</keyword>
<dbReference type="Pfam" id="PF00664">
    <property type="entry name" value="ABC_membrane"/>
    <property type="match status" value="1"/>
</dbReference>
<dbReference type="CDD" id="cd18548">
    <property type="entry name" value="ABC_6TM_Tm287_like"/>
    <property type="match status" value="1"/>
</dbReference>
<dbReference type="InterPro" id="IPR027417">
    <property type="entry name" value="P-loop_NTPase"/>
</dbReference>
<feature type="domain" description="ABC transmembrane type-1" evidence="11">
    <location>
        <begin position="213"/>
        <end position="469"/>
    </location>
</feature>
<dbReference type="GO" id="GO:0005886">
    <property type="term" value="C:plasma membrane"/>
    <property type="evidence" value="ECO:0007669"/>
    <property type="project" value="UniProtKB-SubCell"/>
</dbReference>
<dbReference type="FunFam" id="3.40.50.300:FF:000854">
    <property type="entry name" value="Multidrug ABC transporter ATP-binding protein"/>
    <property type="match status" value="1"/>
</dbReference>
<keyword evidence="13" id="KW-1185">Reference proteome</keyword>
<dbReference type="GO" id="GO:0015421">
    <property type="term" value="F:ABC-type oligopeptide transporter activity"/>
    <property type="evidence" value="ECO:0007669"/>
    <property type="project" value="TreeGrafter"/>
</dbReference>
<proteinExistence type="predicted"/>
<dbReference type="Proteomes" id="UP000594468">
    <property type="component" value="Chromosome"/>
</dbReference>
<dbReference type="InterPro" id="IPR011527">
    <property type="entry name" value="ABC1_TM_dom"/>
</dbReference>
<dbReference type="InterPro" id="IPR039421">
    <property type="entry name" value="Type_1_exporter"/>
</dbReference>
<keyword evidence="4 9" id="KW-0812">Transmembrane</keyword>
<feature type="transmembrane region" description="Helical" evidence="9">
    <location>
        <begin position="296"/>
        <end position="320"/>
    </location>
</feature>
<dbReference type="KEGG" id="pmet:G4Y79_06440"/>
<gene>
    <name evidence="12" type="ORF">G4Y79_06440</name>
</gene>
<feature type="transmembrane region" description="Helical" evidence="9">
    <location>
        <begin position="449"/>
        <end position="467"/>
    </location>
</feature>
<dbReference type="InterPro" id="IPR036640">
    <property type="entry name" value="ABC1_TM_sf"/>
</dbReference>
<dbReference type="RefSeq" id="WP_195172079.1">
    <property type="nucleotide sequence ID" value="NZ_CP062983.1"/>
</dbReference>
<organism evidence="12 13">
    <name type="scientific">Phototrophicus methaneseepsis</name>
    <dbReference type="NCBI Taxonomy" id="2710758"/>
    <lineage>
        <taxon>Bacteria</taxon>
        <taxon>Bacillati</taxon>
        <taxon>Chloroflexota</taxon>
        <taxon>Candidatus Thermofontia</taxon>
        <taxon>Phototrophicales</taxon>
        <taxon>Phototrophicaceae</taxon>
        <taxon>Phototrophicus</taxon>
    </lineage>
</organism>
<dbReference type="PROSITE" id="PS50893">
    <property type="entry name" value="ABC_TRANSPORTER_2"/>
    <property type="match status" value="1"/>
</dbReference>
<accession>A0A7S8IET1</accession>
<evidence type="ECO:0000256" key="8">
    <source>
        <dbReference type="ARBA" id="ARBA00023136"/>
    </source>
</evidence>
<dbReference type="PROSITE" id="PS00211">
    <property type="entry name" value="ABC_TRANSPORTER_1"/>
    <property type="match status" value="1"/>
</dbReference>
<feature type="domain" description="ABC transporter" evidence="10">
    <location>
        <begin position="504"/>
        <end position="739"/>
    </location>
</feature>